<name>Q6IKS4_DROME</name>
<proteinExistence type="predicted"/>
<accession>Q6IKS4</accession>
<gene>
    <name evidence="2" type="ORF">HDC11547</name>
</gene>
<sequence length="258" mass="28685">MCGSFWFCGSVGRSSTHSMGQQALPPSWHHTWQNSFHGSRATIMSAIRREKRQVADRNGPKIDYGSHTAMPEEGLWQGKKEEAQSSNYHQNPISWISGHGRPFWIVLVQLPAFCQRLFGKLIPQKRTPSPSATSRNSKVLFVLLGPAAAVVCPTTEKSRPLEKQQEHQPNLPNKGCMDSSTLMEPFERDNGYASGKKKSPDTQFVTIPFCGLIFALPHRGTLSPVAPLFVSLPFSCLPLHFMQINLPEILLDFAASEA</sequence>
<dbReference type="EMBL" id="BK002292">
    <property type="protein sequence ID" value="DAA03135.1"/>
    <property type="molecule type" value="Genomic_DNA"/>
</dbReference>
<feature type="compositionally biased region" description="Basic and acidic residues" evidence="1">
    <location>
        <begin position="156"/>
        <end position="166"/>
    </location>
</feature>
<evidence type="ECO:0000256" key="1">
    <source>
        <dbReference type="SAM" id="MobiDB-lite"/>
    </source>
</evidence>
<organism evidence="2">
    <name type="scientific">Drosophila melanogaster</name>
    <name type="common">Fruit fly</name>
    <dbReference type="NCBI Taxonomy" id="7227"/>
    <lineage>
        <taxon>Eukaryota</taxon>
        <taxon>Metazoa</taxon>
        <taxon>Ecdysozoa</taxon>
        <taxon>Arthropoda</taxon>
        <taxon>Hexapoda</taxon>
        <taxon>Insecta</taxon>
        <taxon>Pterygota</taxon>
        <taxon>Neoptera</taxon>
        <taxon>Endopterygota</taxon>
        <taxon>Diptera</taxon>
        <taxon>Brachycera</taxon>
        <taxon>Muscomorpha</taxon>
        <taxon>Ephydroidea</taxon>
        <taxon>Drosophilidae</taxon>
        <taxon>Drosophila</taxon>
        <taxon>Sophophora</taxon>
    </lineage>
</organism>
<feature type="region of interest" description="Disordered" evidence="1">
    <location>
        <begin position="155"/>
        <end position="180"/>
    </location>
</feature>
<dbReference type="AlphaFoldDB" id="Q6IKS4"/>
<reference evidence="2" key="1">
    <citation type="journal article" date="2003" name="Genome Biol.">
        <title>An integrated gene annotation and transcriptional profiling approach towards the full gene content of the Drosophila genome.</title>
        <authorList>
            <person name="Hild M."/>
            <person name="Beckmann B."/>
            <person name="Haas S.A."/>
            <person name="Koch B."/>
            <person name="Solovyev V."/>
            <person name="Busold C."/>
            <person name="Fellenberg K."/>
            <person name="Boutros M."/>
            <person name="Vingron M."/>
            <person name="Sauer F."/>
            <person name="Hoheisel J.D."/>
            <person name="Paro R."/>
        </authorList>
    </citation>
    <scope>NUCLEOTIDE SEQUENCE</scope>
</reference>
<protein>
    <submittedName>
        <fullName evidence="2">HDC11547</fullName>
    </submittedName>
</protein>
<evidence type="ECO:0000313" key="2">
    <source>
        <dbReference type="EMBL" id="DAA03135.1"/>
    </source>
</evidence>